<evidence type="ECO:0000256" key="11">
    <source>
        <dbReference type="ARBA" id="ARBA00023231"/>
    </source>
</evidence>
<comment type="cofactor">
    <cofactor evidence="1 14">
        <name>pyridoxal 5'-phosphate</name>
        <dbReference type="ChEBI" id="CHEBI:597326"/>
    </cofactor>
</comment>
<evidence type="ECO:0000256" key="7">
    <source>
        <dbReference type="ARBA" id="ARBA00022723"/>
    </source>
</evidence>
<protein>
    <recommendedName>
        <fullName evidence="5">Cysteine desulfurase</fullName>
        <ecNumber evidence="4">2.8.1.7</ecNumber>
    </recommendedName>
    <alternativeName>
        <fullName evidence="12">Nitrogenase metalloclusters biosynthesis protein NifS</fullName>
    </alternativeName>
</protein>
<sequence length="388" mass="40183">MIYLDNNATTRVDPRVLDAMLPYFSERFGNPSSRHEAGNAAADAVLRARRQVRALLGAAHESEVVFTSGGSEADATAILSAARARPERRAIVISAVEHAAVLAVARDLEAEGYAVREIPVDGEGRLDVTAFRAAVSSDVAVASVMWANNETGAVFPVAELAEIARAAGVPFHTDAVQAAGKVPLDLAATAIDMLSLSGHKLHAPKGIGALYLRRGTRFRPLLRGGHQERGRRAGTENVPAIVALGAAADLARRTLAADSGAVARLRDRLEAGLLRRVPGCRVLAAGAPRLSNTSAVVFPGVEGEALLAFLDRAGVAASGGAACSAGAMTASHVPLAMGLNAAEARGMVRFSLSRETTADEIDRAVEAVADCVSRLRGGGAARRAVACV</sequence>
<dbReference type="Gene3D" id="3.90.1150.10">
    <property type="entry name" value="Aspartate Aminotransferase, domain 1"/>
    <property type="match status" value="1"/>
</dbReference>
<dbReference type="InterPro" id="IPR015422">
    <property type="entry name" value="PyrdxlP-dep_Trfase_small"/>
</dbReference>
<evidence type="ECO:0000256" key="5">
    <source>
        <dbReference type="ARBA" id="ARBA00013558"/>
    </source>
</evidence>
<keyword evidence="10" id="KW-0411">Iron-sulfur</keyword>
<dbReference type="InterPro" id="IPR015424">
    <property type="entry name" value="PyrdxlP-dep_Trfase"/>
</dbReference>
<dbReference type="Pfam" id="PF00266">
    <property type="entry name" value="Aminotran_5"/>
    <property type="match status" value="1"/>
</dbReference>
<evidence type="ECO:0000256" key="4">
    <source>
        <dbReference type="ARBA" id="ARBA00012239"/>
    </source>
</evidence>
<organism evidence="16">
    <name type="scientific">uncultured Alphaproteobacteria bacterium</name>
    <dbReference type="NCBI Taxonomy" id="91750"/>
    <lineage>
        <taxon>Bacteria</taxon>
        <taxon>Pseudomonadati</taxon>
        <taxon>Pseudomonadota</taxon>
        <taxon>Alphaproteobacteria</taxon>
        <taxon>environmental samples</taxon>
    </lineage>
</organism>
<dbReference type="GO" id="GO:0031071">
    <property type="term" value="F:cysteine desulfurase activity"/>
    <property type="evidence" value="ECO:0007669"/>
    <property type="project" value="UniProtKB-EC"/>
</dbReference>
<dbReference type="GO" id="GO:0046872">
    <property type="term" value="F:metal ion binding"/>
    <property type="evidence" value="ECO:0007669"/>
    <property type="project" value="UniProtKB-KW"/>
</dbReference>
<dbReference type="InterPro" id="IPR000192">
    <property type="entry name" value="Aminotrans_V_dom"/>
</dbReference>
<dbReference type="Gene3D" id="1.10.260.50">
    <property type="match status" value="1"/>
</dbReference>
<dbReference type="GO" id="GO:0051536">
    <property type="term" value="F:iron-sulfur cluster binding"/>
    <property type="evidence" value="ECO:0007669"/>
    <property type="project" value="UniProtKB-KW"/>
</dbReference>
<dbReference type="InterPro" id="IPR015421">
    <property type="entry name" value="PyrdxlP-dep_Trfase_major"/>
</dbReference>
<keyword evidence="8" id="KW-0663">Pyridoxal phosphate</keyword>
<dbReference type="PIRSF" id="PIRSF005572">
    <property type="entry name" value="NifS"/>
    <property type="match status" value="1"/>
</dbReference>
<dbReference type="SUPFAM" id="SSF53383">
    <property type="entry name" value="PLP-dependent transferases"/>
    <property type="match status" value="1"/>
</dbReference>
<evidence type="ECO:0000259" key="15">
    <source>
        <dbReference type="Pfam" id="PF00266"/>
    </source>
</evidence>
<dbReference type="Gene3D" id="3.40.640.10">
    <property type="entry name" value="Type I PLP-dependent aspartate aminotransferase-like (Major domain)"/>
    <property type="match status" value="1"/>
</dbReference>
<evidence type="ECO:0000256" key="14">
    <source>
        <dbReference type="RuleBase" id="RU004504"/>
    </source>
</evidence>
<evidence type="ECO:0000256" key="1">
    <source>
        <dbReference type="ARBA" id="ARBA00001933"/>
    </source>
</evidence>
<keyword evidence="6 16" id="KW-0808">Transferase</keyword>
<accession>A0A212K4T6</accession>
<evidence type="ECO:0000256" key="8">
    <source>
        <dbReference type="ARBA" id="ARBA00022898"/>
    </source>
</evidence>
<dbReference type="EC" id="2.8.1.7" evidence="4"/>
<name>A0A212K4T6_9PROT</name>
<evidence type="ECO:0000313" key="16">
    <source>
        <dbReference type="EMBL" id="SBW06723.1"/>
    </source>
</evidence>
<proteinExistence type="inferred from homology"/>
<dbReference type="PROSITE" id="PS00595">
    <property type="entry name" value="AA_TRANSFER_CLASS_5"/>
    <property type="match status" value="1"/>
</dbReference>
<comment type="catalytic activity">
    <reaction evidence="13">
        <text>(sulfur carrier)-H + L-cysteine = (sulfur carrier)-SH + L-alanine</text>
        <dbReference type="Rhea" id="RHEA:43892"/>
        <dbReference type="Rhea" id="RHEA-COMP:14737"/>
        <dbReference type="Rhea" id="RHEA-COMP:14739"/>
        <dbReference type="ChEBI" id="CHEBI:29917"/>
        <dbReference type="ChEBI" id="CHEBI:35235"/>
        <dbReference type="ChEBI" id="CHEBI:57972"/>
        <dbReference type="ChEBI" id="CHEBI:64428"/>
        <dbReference type="EC" id="2.8.1.7"/>
    </reaction>
</comment>
<evidence type="ECO:0000256" key="9">
    <source>
        <dbReference type="ARBA" id="ARBA00023004"/>
    </source>
</evidence>
<keyword evidence="11" id="KW-0535">Nitrogen fixation</keyword>
<reference evidence="16" key="1">
    <citation type="submission" date="2016-04" db="EMBL/GenBank/DDBJ databases">
        <authorList>
            <person name="Evans L.H."/>
            <person name="Alamgir A."/>
            <person name="Owens N."/>
            <person name="Weber N.D."/>
            <person name="Virtaneva K."/>
            <person name="Barbian K."/>
            <person name="Babar A."/>
            <person name="Rosenke K."/>
        </authorList>
    </citation>
    <scope>NUCLEOTIDE SEQUENCE</scope>
    <source>
        <strain evidence="16">86</strain>
    </source>
</reference>
<evidence type="ECO:0000256" key="2">
    <source>
        <dbReference type="ARBA" id="ARBA00003120"/>
    </source>
</evidence>
<comment type="function">
    <text evidence="2">Catalyzes the removal of elemental sulfur atoms from cysteine to produce alanine. Seems to participate in the biosynthesis of the nitrogenase metalloclusters by providing the inorganic sulfur required for the Fe-S core formation.</text>
</comment>
<dbReference type="PANTHER" id="PTHR11601:SF34">
    <property type="entry name" value="CYSTEINE DESULFURASE"/>
    <property type="match status" value="1"/>
</dbReference>
<feature type="domain" description="Aminotransferase class V" evidence="15">
    <location>
        <begin position="2"/>
        <end position="363"/>
    </location>
</feature>
<keyword evidence="9" id="KW-0408">Iron</keyword>
<dbReference type="EMBL" id="FLUO01000001">
    <property type="protein sequence ID" value="SBW06723.1"/>
    <property type="molecule type" value="Genomic_DNA"/>
</dbReference>
<keyword evidence="7" id="KW-0479">Metal-binding</keyword>
<evidence type="ECO:0000256" key="10">
    <source>
        <dbReference type="ARBA" id="ARBA00023014"/>
    </source>
</evidence>
<dbReference type="InterPro" id="IPR020578">
    <property type="entry name" value="Aminotrans_V_PyrdxlP_BS"/>
</dbReference>
<dbReference type="FunFam" id="3.40.640.10:FF:000084">
    <property type="entry name" value="IscS-like cysteine desulfurase"/>
    <property type="match status" value="1"/>
</dbReference>
<evidence type="ECO:0000256" key="13">
    <source>
        <dbReference type="ARBA" id="ARBA00050776"/>
    </source>
</evidence>
<dbReference type="InterPro" id="IPR016454">
    <property type="entry name" value="Cysteine_dSase"/>
</dbReference>
<gene>
    <name evidence="16" type="primary">iscS</name>
    <name evidence="16" type="ORF">KL86APRO_12144</name>
</gene>
<evidence type="ECO:0000256" key="3">
    <source>
        <dbReference type="ARBA" id="ARBA00006490"/>
    </source>
</evidence>
<dbReference type="AlphaFoldDB" id="A0A212K4T6"/>
<dbReference type="PANTHER" id="PTHR11601">
    <property type="entry name" value="CYSTEINE DESULFURYLASE FAMILY MEMBER"/>
    <property type="match status" value="1"/>
</dbReference>
<evidence type="ECO:0000256" key="6">
    <source>
        <dbReference type="ARBA" id="ARBA00022679"/>
    </source>
</evidence>
<comment type="similarity">
    <text evidence="3">Belongs to the class-V pyridoxal-phosphate-dependent aminotransferase family. NifS/IscS subfamily.</text>
</comment>
<evidence type="ECO:0000256" key="12">
    <source>
        <dbReference type="ARBA" id="ARBA00031911"/>
    </source>
</evidence>